<feature type="domain" description="Transposase IS204/IS1001/IS1096/IS1165 DDE" evidence="2">
    <location>
        <begin position="85"/>
        <end position="323"/>
    </location>
</feature>
<reference evidence="4 5" key="1">
    <citation type="submission" date="2019-04" db="EMBL/GenBank/DDBJ databases">
        <authorList>
            <person name="Van Vliet M D."/>
        </authorList>
    </citation>
    <scope>NUCLEOTIDE SEQUENCE [LARGE SCALE GENOMIC DNA]</scope>
    <source>
        <strain evidence="4 5">F21</strain>
    </source>
</reference>
<proteinExistence type="predicted"/>
<feature type="domain" description="Transposase IS204/IS1001/IS1096/IS1165 helix-turn-helix" evidence="3">
    <location>
        <begin position="26"/>
        <end position="67"/>
    </location>
</feature>
<dbReference type="EMBL" id="CAAHFH010000001">
    <property type="protein sequence ID" value="VGO19503.1"/>
    <property type="molecule type" value="Genomic_DNA"/>
</dbReference>
<dbReference type="NCBIfam" id="NF033550">
    <property type="entry name" value="transpos_ISL3"/>
    <property type="match status" value="1"/>
</dbReference>
<dbReference type="Proteomes" id="UP000346198">
    <property type="component" value="Unassembled WGS sequence"/>
</dbReference>
<evidence type="ECO:0000259" key="2">
    <source>
        <dbReference type="Pfam" id="PF01610"/>
    </source>
</evidence>
<dbReference type="Pfam" id="PF01610">
    <property type="entry name" value="DDE_Tnp_ISL3"/>
    <property type="match status" value="1"/>
</dbReference>
<dbReference type="InterPro" id="IPR002560">
    <property type="entry name" value="Transposase_DDE"/>
</dbReference>
<evidence type="ECO:0008006" key="6">
    <source>
        <dbReference type="Google" id="ProtNLM"/>
    </source>
</evidence>
<gene>
    <name evidence="4" type="ORF">SCARR_01562</name>
</gene>
<organism evidence="4 5">
    <name type="scientific">Pontiella sulfatireligans</name>
    <dbReference type="NCBI Taxonomy" id="2750658"/>
    <lineage>
        <taxon>Bacteria</taxon>
        <taxon>Pseudomonadati</taxon>
        <taxon>Kiritimatiellota</taxon>
        <taxon>Kiritimatiellia</taxon>
        <taxon>Kiritimatiellales</taxon>
        <taxon>Pontiellaceae</taxon>
        <taxon>Pontiella</taxon>
    </lineage>
</organism>
<name>A0A6C2UI07_9BACT</name>
<dbReference type="InterPro" id="IPR047951">
    <property type="entry name" value="Transpos_ISL3"/>
</dbReference>
<keyword evidence="1" id="KW-0175">Coiled coil</keyword>
<dbReference type="InterPro" id="IPR032877">
    <property type="entry name" value="Transposase_HTH"/>
</dbReference>
<dbReference type="AlphaFoldDB" id="A0A6C2UI07"/>
<evidence type="ECO:0000313" key="5">
    <source>
        <dbReference type="Proteomes" id="UP000346198"/>
    </source>
</evidence>
<protein>
    <recommendedName>
        <fullName evidence="6">Transposase IS204/IS1001/IS1096/IS1165 DDE domain-containing protein</fullName>
    </recommendedName>
</protein>
<sequence>MRVAVRRIRCRDCGASSHEPITFCPDPYVRYTKWTARFVLALRTEMSISAAAKFTGLHWETVKNIEKAWLEKKYKRVRLDDVAYLGIDEVYLGKRLGYITVVRDIDSGAVLFIGKGKGGDALKKFRKRIKRKAKQIKAVAIDMANSYSAWVAEVLPDADIVYDHFHVIKSMNDKLNTLRRSTMNRLEDDQKKELKGKRFLLLRNEESLSEESKEELEELRERFEDLGLASAMKEYLRNIYRIAPGASIAKLAFEKWCVMADESGIACLKTMAKTIRQRIEGLLAYWNHGCLTSASQEGFNNKIGWLTRQAYGYRDEKYLHLKIYDLPHLSTRRHL</sequence>
<keyword evidence="5" id="KW-1185">Reference proteome</keyword>
<dbReference type="PANTHER" id="PTHR33498:SF1">
    <property type="entry name" value="TRANSPOSASE FOR INSERTION SEQUENCE ELEMENT IS1557"/>
    <property type="match status" value="1"/>
</dbReference>
<evidence type="ECO:0000256" key="1">
    <source>
        <dbReference type="SAM" id="Coils"/>
    </source>
</evidence>
<evidence type="ECO:0000313" key="4">
    <source>
        <dbReference type="EMBL" id="VGO19503.1"/>
    </source>
</evidence>
<accession>A0A6C2UI07</accession>
<feature type="coiled-coil region" evidence="1">
    <location>
        <begin position="202"/>
        <end position="229"/>
    </location>
</feature>
<evidence type="ECO:0000259" key="3">
    <source>
        <dbReference type="Pfam" id="PF13542"/>
    </source>
</evidence>
<dbReference type="Pfam" id="PF13542">
    <property type="entry name" value="HTH_Tnp_ISL3"/>
    <property type="match status" value="1"/>
</dbReference>
<dbReference type="PANTHER" id="PTHR33498">
    <property type="entry name" value="TRANSPOSASE FOR INSERTION SEQUENCE ELEMENT IS1557"/>
    <property type="match status" value="1"/>
</dbReference>
<dbReference type="RefSeq" id="WP_136060894.1">
    <property type="nucleotide sequence ID" value="NZ_CAAHFH010000001.1"/>
</dbReference>